<gene>
    <name evidence="1" type="ORF">RDB_LOCUS50363</name>
</gene>
<protein>
    <submittedName>
        <fullName evidence="1">Uncharacterized protein</fullName>
    </submittedName>
</protein>
<dbReference type="CDD" id="cd12148">
    <property type="entry name" value="fungal_TF_MHR"/>
    <property type="match status" value="1"/>
</dbReference>
<proteinExistence type="predicted"/>
<name>A0A8H3BKK5_9AGAM</name>
<accession>A0A8H3BKK5</accession>
<comment type="caution">
    <text evidence="1">The sequence shown here is derived from an EMBL/GenBank/DDBJ whole genome shotgun (WGS) entry which is preliminary data.</text>
</comment>
<evidence type="ECO:0000313" key="2">
    <source>
        <dbReference type="Proteomes" id="UP000663850"/>
    </source>
</evidence>
<feature type="non-terminal residue" evidence="1">
    <location>
        <position position="1"/>
    </location>
</feature>
<dbReference type="EMBL" id="CAJMWZ010002697">
    <property type="protein sequence ID" value="CAE6460129.1"/>
    <property type="molecule type" value="Genomic_DNA"/>
</dbReference>
<reference evidence="1" key="1">
    <citation type="submission" date="2021-01" db="EMBL/GenBank/DDBJ databases">
        <authorList>
            <person name="Kaushik A."/>
        </authorList>
    </citation>
    <scope>NUCLEOTIDE SEQUENCE</scope>
    <source>
        <strain evidence="1">Type strain: AG8-Rh-89/</strain>
    </source>
</reference>
<sequence length="229" mass="26098">PNQANISSHTWYSWSVFAQEAFSALGSGRPNQMPPPVIPIDYSTEHSRDYSSVEAETFVRSCKLAVIATQINKNRRSDSSGFANLQLQLDAWYNSLPHGSLVRQRYWWILLRIHFPLYRRSQSNNSSIGSDEDQSVNMCNRATENLVQLFAEFDARYTLRYFPENLLQAITLCGDTLLLERNRSPDSAPEKREKVEEGINLCIRSLRAVGETWTYALSLVAEFQARVAG</sequence>
<dbReference type="AlphaFoldDB" id="A0A8H3BKK5"/>
<organism evidence="1 2">
    <name type="scientific">Rhizoctonia solani</name>
    <dbReference type="NCBI Taxonomy" id="456999"/>
    <lineage>
        <taxon>Eukaryota</taxon>
        <taxon>Fungi</taxon>
        <taxon>Dikarya</taxon>
        <taxon>Basidiomycota</taxon>
        <taxon>Agaricomycotina</taxon>
        <taxon>Agaricomycetes</taxon>
        <taxon>Cantharellales</taxon>
        <taxon>Ceratobasidiaceae</taxon>
        <taxon>Rhizoctonia</taxon>
    </lineage>
</organism>
<evidence type="ECO:0000313" key="1">
    <source>
        <dbReference type="EMBL" id="CAE6460129.1"/>
    </source>
</evidence>
<dbReference type="Proteomes" id="UP000663850">
    <property type="component" value="Unassembled WGS sequence"/>
</dbReference>